<dbReference type="PANTHER" id="PTHR43546:SF9">
    <property type="entry name" value="L-ASCORBATE-6-PHOSPHATE LACTONASE ULAG-RELATED"/>
    <property type="match status" value="1"/>
</dbReference>
<dbReference type="PANTHER" id="PTHR43546">
    <property type="entry name" value="UPF0173 METAL-DEPENDENT HYDROLASE MJ1163-RELATED"/>
    <property type="match status" value="1"/>
</dbReference>
<dbReference type="Proteomes" id="UP000486297">
    <property type="component" value="Unassembled WGS sequence"/>
</dbReference>
<dbReference type="SUPFAM" id="SSF56281">
    <property type="entry name" value="Metallo-hydrolase/oxidoreductase"/>
    <property type="match status" value="1"/>
</dbReference>
<reference evidence="4" key="1">
    <citation type="journal article" name="Emerg. Infect. Dis.">
        <title>Two cases of a newly characterized neisseria species.</title>
        <authorList>
            <person name="Mustapha M."/>
            <person name="Lemos A.P.S."/>
            <person name="Harrison L.H."/>
            <person name="Vantyne D."/>
            <person name="Sacchi C.T."/>
        </authorList>
    </citation>
    <scope>NUCLEOTIDE SEQUENCE</scope>
    <source>
        <strain evidence="4">N.95.16</strain>
    </source>
</reference>
<keyword evidence="1 4" id="KW-0378">Hydrolase</keyword>
<dbReference type="Pfam" id="PF12706">
    <property type="entry name" value="Lactamase_B_2"/>
    <property type="match status" value="1"/>
</dbReference>
<dbReference type="EMBL" id="WJXO01000002">
    <property type="protein sequence ID" value="MRN39170.1"/>
    <property type="molecule type" value="Genomic_DNA"/>
</dbReference>
<dbReference type="RefSeq" id="WP_095503477.1">
    <property type="nucleotide sequence ID" value="NZ_WJXO01000002.1"/>
</dbReference>
<dbReference type="InterPro" id="IPR050114">
    <property type="entry name" value="UPF0173_UPF0282_UlaG_hydrolase"/>
</dbReference>
<comment type="caution">
    <text evidence="4">The sequence shown here is derived from an EMBL/GenBank/DDBJ whole genome shotgun (WGS) entry which is preliminary data.</text>
</comment>
<organism evidence="4 5">
    <name type="scientific">Neisseria brasiliensis</name>
    <dbReference type="NCBI Taxonomy" id="2666100"/>
    <lineage>
        <taxon>Bacteria</taxon>
        <taxon>Pseudomonadati</taxon>
        <taxon>Pseudomonadota</taxon>
        <taxon>Betaproteobacteria</taxon>
        <taxon>Neisseriales</taxon>
        <taxon>Neisseriaceae</taxon>
        <taxon>Neisseria</taxon>
    </lineage>
</organism>
<keyword evidence="2" id="KW-0732">Signal</keyword>
<proteinExistence type="predicted"/>
<accession>A0A7X2H059</accession>
<protein>
    <submittedName>
        <fullName evidence="4">MBL fold metallo-hydrolase</fullName>
    </submittedName>
</protein>
<evidence type="ECO:0000313" key="5">
    <source>
        <dbReference type="Proteomes" id="UP000486297"/>
    </source>
</evidence>
<sequence>MKPNTLFTAVLAASALFAAAPAIAEVSYQHIRNATAKINYGGTTFLVDPYLAPKGAYAGFAGTVNSQLRHPLNALPQSIADIIKGVDAIVVTHTHDDHWDEAAQKMLPKDLPVFVQNANDAKIIRSQSFKDVRVVGQNTEFKNVRLSKTGGQHGSDEMYANPQLAEMLGDAMGVVFQAQGEKSLYVIGDTLWNYHVDHALAQYKPEIIVMNTGLARMPQFKEGIIMGTEDVGKAYRVAPNADIITVHMDAVNHATISSDDMRKYVKANRLGSRVHVPSNGQVLMWGTVSFCTGTSNQ</sequence>
<feature type="domain" description="Metallo-beta-lactamase" evidence="3">
    <location>
        <begin position="44"/>
        <end position="248"/>
    </location>
</feature>
<gene>
    <name evidence="4" type="ORF">GJU80_11965</name>
</gene>
<evidence type="ECO:0000313" key="4">
    <source>
        <dbReference type="EMBL" id="MRN39170.1"/>
    </source>
</evidence>
<dbReference type="InterPro" id="IPR001279">
    <property type="entry name" value="Metallo-B-lactamas"/>
</dbReference>
<dbReference type="GO" id="GO:0016787">
    <property type="term" value="F:hydrolase activity"/>
    <property type="evidence" value="ECO:0007669"/>
    <property type="project" value="UniProtKB-KW"/>
</dbReference>
<dbReference type="InterPro" id="IPR036866">
    <property type="entry name" value="RibonucZ/Hydroxyglut_hydro"/>
</dbReference>
<name>A0A7X2H059_9NEIS</name>
<dbReference type="AlphaFoldDB" id="A0A7X2H059"/>
<keyword evidence="5" id="KW-1185">Reference proteome</keyword>
<feature type="signal peptide" evidence="2">
    <location>
        <begin position="1"/>
        <end position="24"/>
    </location>
</feature>
<evidence type="ECO:0000259" key="3">
    <source>
        <dbReference type="Pfam" id="PF12706"/>
    </source>
</evidence>
<feature type="chain" id="PRO_5031061270" evidence="2">
    <location>
        <begin position="25"/>
        <end position="297"/>
    </location>
</feature>
<evidence type="ECO:0000256" key="2">
    <source>
        <dbReference type="SAM" id="SignalP"/>
    </source>
</evidence>
<dbReference type="Gene3D" id="3.60.15.10">
    <property type="entry name" value="Ribonuclease Z/Hydroxyacylglutathione hydrolase-like"/>
    <property type="match status" value="1"/>
</dbReference>
<evidence type="ECO:0000256" key="1">
    <source>
        <dbReference type="ARBA" id="ARBA00022801"/>
    </source>
</evidence>